<comment type="catalytic activity">
    <reaction evidence="3 4">
        <text>an acyl phosphate + H2O = a carboxylate + phosphate + H(+)</text>
        <dbReference type="Rhea" id="RHEA:14965"/>
        <dbReference type="ChEBI" id="CHEBI:15377"/>
        <dbReference type="ChEBI" id="CHEBI:15378"/>
        <dbReference type="ChEBI" id="CHEBI:29067"/>
        <dbReference type="ChEBI" id="CHEBI:43474"/>
        <dbReference type="ChEBI" id="CHEBI:59918"/>
        <dbReference type="EC" id="3.6.1.7"/>
    </reaction>
</comment>
<dbReference type="EC" id="3.6.1.7" evidence="2 4"/>
<keyword evidence="4" id="KW-0378">Hydrolase</keyword>
<name>A0ABQ4RV55_9HYPH</name>
<comment type="similarity">
    <text evidence="1 5">Belongs to the acylphosphatase family.</text>
</comment>
<organism evidence="7 8">
    <name type="scientific">Methylobacterium iners</name>
    <dbReference type="NCBI Taxonomy" id="418707"/>
    <lineage>
        <taxon>Bacteria</taxon>
        <taxon>Pseudomonadati</taxon>
        <taxon>Pseudomonadota</taxon>
        <taxon>Alphaproteobacteria</taxon>
        <taxon>Hyphomicrobiales</taxon>
        <taxon>Methylobacteriaceae</taxon>
        <taxon>Methylobacterium</taxon>
    </lineage>
</organism>
<reference evidence="7" key="1">
    <citation type="journal article" date="2021" name="Front. Microbiol.">
        <title>Comprehensive Comparative Genomics and Phenotyping of Methylobacterium Species.</title>
        <authorList>
            <person name="Alessa O."/>
            <person name="Ogura Y."/>
            <person name="Fujitani Y."/>
            <person name="Takami H."/>
            <person name="Hayashi T."/>
            <person name="Sahin N."/>
            <person name="Tani A."/>
        </authorList>
    </citation>
    <scope>NUCLEOTIDE SEQUENCE</scope>
    <source>
        <strain evidence="7">DSM 19015</strain>
    </source>
</reference>
<dbReference type="Gene3D" id="3.30.70.100">
    <property type="match status" value="1"/>
</dbReference>
<dbReference type="InterPro" id="IPR036046">
    <property type="entry name" value="Acylphosphatase-like_dom_sf"/>
</dbReference>
<dbReference type="InterPro" id="IPR001792">
    <property type="entry name" value="Acylphosphatase-like_dom"/>
</dbReference>
<protein>
    <recommendedName>
        <fullName evidence="2 4">acylphosphatase</fullName>
        <ecNumber evidence="2 4">3.6.1.7</ecNumber>
    </recommendedName>
</protein>
<evidence type="ECO:0000313" key="8">
    <source>
        <dbReference type="Proteomes" id="UP001055125"/>
    </source>
</evidence>
<feature type="active site" evidence="4">
    <location>
        <position position="28"/>
    </location>
</feature>
<dbReference type="Proteomes" id="UP001055125">
    <property type="component" value="Unassembled WGS sequence"/>
</dbReference>
<evidence type="ECO:0000256" key="4">
    <source>
        <dbReference type="PROSITE-ProRule" id="PRU00520"/>
    </source>
</evidence>
<evidence type="ECO:0000256" key="5">
    <source>
        <dbReference type="RuleBase" id="RU004168"/>
    </source>
</evidence>
<dbReference type="PANTHER" id="PTHR47268:SF4">
    <property type="entry name" value="ACYLPHOSPHATASE"/>
    <property type="match status" value="1"/>
</dbReference>
<dbReference type="PROSITE" id="PS51160">
    <property type="entry name" value="ACYLPHOSPHATASE_3"/>
    <property type="match status" value="1"/>
</dbReference>
<gene>
    <name evidence="7" type="primary">yccX</name>
    <name evidence="7" type="ORF">OCOJLMKI_1869</name>
</gene>
<evidence type="ECO:0000256" key="1">
    <source>
        <dbReference type="ARBA" id="ARBA00005614"/>
    </source>
</evidence>
<feature type="domain" description="Acylphosphatase-like" evidence="6">
    <location>
        <begin position="13"/>
        <end position="100"/>
    </location>
</feature>
<dbReference type="SUPFAM" id="SSF54975">
    <property type="entry name" value="Acylphosphatase/BLUF domain-like"/>
    <property type="match status" value="1"/>
</dbReference>
<reference evidence="7" key="2">
    <citation type="submission" date="2021-08" db="EMBL/GenBank/DDBJ databases">
        <authorList>
            <person name="Tani A."/>
            <person name="Ola A."/>
            <person name="Ogura Y."/>
            <person name="Katsura K."/>
            <person name="Hayashi T."/>
        </authorList>
    </citation>
    <scope>NUCLEOTIDE SEQUENCE</scope>
    <source>
        <strain evidence="7">DSM 19015</strain>
    </source>
</reference>
<keyword evidence="8" id="KW-1185">Reference proteome</keyword>
<sequence>MPEPLPPAPATRNVEALIRGRVQGVGYRYWTLAQAERRGLSGHVRNRDDGSVEAVFHGPAEAVAAMLAACREGPPGARVEAVAVRELEGPGPGGVFRILRG</sequence>
<evidence type="ECO:0000256" key="2">
    <source>
        <dbReference type="ARBA" id="ARBA00012150"/>
    </source>
</evidence>
<evidence type="ECO:0000256" key="3">
    <source>
        <dbReference type="ARBA" id="ARBA00047645"/>
    </source>
</evidence>
<dbReference type="Pfam" id="PF00708">
    <property type="entry name" value="Acylphosphatase"/>
    <property type="match status" value="1"/>
</dbReference>
<proteinExistence type="inferred from homology"/>
<dbReference type="NCBIfam" id="NF010996">
    <property type="entry name" value="PRK14421.1"/>
    <property type="match status" value="1"/>
</dbReference>
<feature type="active site" evidence="4">
    <location>
        <position position="46"/>
    </location>
</feature>
<comment type="caution">
    <text evidence="7">The sequence shown here is derived from an EMBL/GenBank/DDBJ whole genome shotgun (WGS) entry which is preliminary data.</text>
</comment>
<dbReference type="PRINTS" id="PR00112">
    <property type="entry name" value="ACYLPHPHTASE"/>
</dbReference>
<dbReference type="InterPro" id="IPR020456">
    <property type="entry name" value="Acylphosphatase"/>
</dbReference>
<evidence type="ECO:0000259" key="6">
    <source>
        <dbReference type="PROSITE" id="PS51160"/>
    </source>
</evidence>
<evidence type="ECO:0000313" key="7">
    <source>
        <dbReference type="EMBL" id="GJD94666.1"/>
    </source>
</evidence>
<dbReference type="RefSeq" id="WP_238243831.1">
    <property type="nucleotide sequence ID" value="NZ_BPQP01000027.1"/>
</dbReference>
<accession>A0ABQ4RV55</accession>
<dbReference type="PANTHER" id="PTHR47268">
    <property type="entry name" value="ACYLPHOSPHATASE"/>
    <property type="match status" value="1"/>
</dbReference>
<dbReference type="EMBL" id="BPQP01000027">
    <property type="protein sequence ID" value="GJD94666.1"/>
    <property type="molecule type" value="Genomic_DNA"/>
</dbReference>